<gene>
    <name evidence="1" type="ORF">B0H17DRAFT_836976</name>
</gene>
<protein>
    <submittedName>
        <fullName evidence="1">Uncharacterized protein</fullName>
    </submittedName>
</protein>
<dbReference type="EMBL" id="JARKIE010000104">
    <property type="protein sequence ID" value="KAJ7683869.1"/>
    <property type="molecule type" value="Genomic_DNA"/>
</dbReference>
<accession>A0AAD7D9X9</accession>
<feature type="non-terminal residue" evidence="1">
    <location>
        <position position="1"/>
    </location>
</feature>
<feature type="non-terminal residue" evidence="1">
    <location>
        <position position="69"/>
    </location>
</feature>
<dbReference type="AlphaFoldDB" id="A0AAD7D9X9"/>
<keyword evidence="2" id="KW-1185">Reference proteome</keyword>
<evidence type="ECO:0000313" key="1">
    <source>
        <dbReference type="EMBL" id="KAJ7683869.1"/>
    </source>
</evidence>
<proteinExistence type="predicted"/>
<dbReference type="Proteomes" id="UP001221757">
    <property type="component" value="Unassembled WGS sequence"/>
</dbReference>
<sequence>IRRFSFAVVHSTTIALPAWRKACETHNKRIRLILRDVRTRWNSLYDMLVVALEYREVVNSLTSDRSLNM</sequence>
<name>A0AAD7D9X9_MYCRO</name>
<reference evidence="1" key="1">
    <citation type="submission" date="2023-03" db="EMBL/GenBank/DDBJ databases">
        <title>Massive genome expansion in bonnet fungi (Mycena s.s.) driven by repeated elements and novel gene families across ecological guilds.</title>
        <authorList>
            <consortium name="Lawrence Berkeley National Laboratory"/>
            <person name="Harder C.B."/>
            <person name="Miyauchi S."/>
            <person name="Viragh M."/>
            <person name="Kuo A."/>
            <person name="Thoen E."/>
            <person name="Andreopoulos B."/>
            <person name="Lu D."/>
            <person name="Skrede I."/>
            <person name="Drula E."/>
            <person name="Henrissat B."/>
            <person name="Morin E."/>
            <person name="Kohler A."/>
            <person name="Barry K."/>
            <person name="LaButti K."/>
            <person name="Morin E."/>
            <person name="Salamov A."/>
            <person name="Lipzen A."/>
            <person name="Mereny Z."/>
            <person name="Hegedus B."/>
            <person name="Baldrian P."/>
            <person name="Stursova M."/>
            <person name="Weitz H."/>
            <person name="Taylor A."/>
            <person name="Grigoriev I.V."/>
            <person name="Nagy L.G."/>
            <person name="Martin F."/>
            <person name="Kauserud H."/>
        </authorList>
    </citation>
    <scope>NUCLEOTIDE SEQUENCE</scope>
    <source>
        <strain evidence="1">CBHHK067</strain>
    </source>
</reference>
<organism evidence="1 2">
    <name type="scientific">Mycena rosella</name>
    <name type="common">Pink bonnet</name>
    <name type="synonym">Agaricus rosellus</name>
    <dbReference type="NCBI Taxonomy" id="1033263"/>
    <lineage>
        <taxon>Eukaryota</taxon>
        <taxon>Fungi</taxon>
        <taxon>Dikarya</taxon>
        <taxon>Basidiomycota</taxon>
        <taxon>Agaricomycotina</taxon>
        <taxon>Agaricomycetes</taxon>
        <taxon>Agaricomycetidae</taxon>
        <taxon>Agaricales</taxon>
        <taxon>Marasmiineae</taxon>
        <taxon>Mycenaceae</taxon>
        <taxon>Mycena</taxon>
    </lineage>
</organism>
<comment type="caution">
    <text evidence="1">The sequence shown here is derived from an EMBL/GenBank/DDBJ whole genome shotgun (WGS) entry which is preliminary data.</text>
</comment>
<evidence type="ECO:0000313" key="2">
    <source>
        <dbReference type="Proteomes" id="UP001221757"/>
    </source>
</evidence>